<dbReference type="GO" id="GO:0004807">
    <property type="term" value="F:triose-phosphate isomerase activity"/>
    <property type="evidence" value="ECO:0007669"/>
    <property type="project" value="UniProtKB-UniRule"/>
</dbReference>
<dbReference type="InterPro" id="IPR022896">
    <property type="entry name" value="TrioseP_Isoase_bac/euk"/>
</dbReference>
<dbReference type="EMBL" id="CYHH01000005">
    <property type="protein sequence ID" value="CUB07222.1"/>
    <property type="molecule type" value="Genomic_DNA"/>
</dbReference>
<comment type="similarity">
    <text evidence="2 7 8">Belongs to the triosephosphate isomerase family.</text>
</comment>
<dbReference type="AlphaFoldDB" id="A0A0K6IV79"/>
<dbReference type="UniPathway" id="UPA00109">
    <property type="reaction ID" value="UER00189"/>
</dbReference>
<sequence>MKKIVLGNWKSLGDTASNAVLLAALAAHPPAAGVEVGVCVPFPFLTQARAVLEGTAIGWGAQNVSPFGAGAYTGEVHAGMLAEFGCRYALVGHSERRQLFAETDERIADKIDRLLAANVRPVVCVGETLAEREAGGWRETLGRQVAALAARLGPEKLSRAWFAYEPVWAIGTGRVAAPADIAEAHAFLRERLMALGVPAEEVVILYGGSVKADNAQGVFAVPGCDGALVGAASRVVEEFIAIVAAAGSAVARG</sequence>
<dbReference type="InterPro" id="IPR020861">
    <property type="entry name" value="Triosephosphate_isomerase_AS"/>
</dbReference>
<dbReference type="RefSeq" id="WP_055423516.1">
    <property type="nucleotide sequence ID" value="NZ_CYHH01000005.1"/>
</dbReference>
<keyword evidence="5 7" id="KW-0324">Glycolysis</keyword>
<feature type="binding site" evidence="7">
    <location>
        <position position="209"/>
    </location>
    <ligand>
        <name>substrate</name>
    </ligand>
</feature>
<accession>A0A0K6IV79</accession>
<dbReference type="GO" id="GO:0046166">
    <property type="term" value="P:glyceraldehyde-3-phosphate biosynthetic process"/>
    <property type="evidence" value="ECO:0007669"/>
    <property type="project" value="TreeGrafter"/>
</dbReference>
<dbReference type="Gene3D" id="3.20.20.70">
    <property type="entry name" value="Aldolase class I"/>
    <property type="match status" value="1"/>
</dbReference>
<evidence type="ECO:0000256" key="8">
    <source>
        <dbReference type="RuleBase" id="RU363013"/>
    </source>
</evidence>
<feature type="binding site" evidence="7">
    <location>
        <position position="171"/>
    </location>
    <ligand>
        <name>substrate</name>
    </ligand>
</feature>
<comment type="pathway">
    <text evidence="7 8">Carbohydrate degradation; glycolysis; D-glyceraldehyde 3-phosphate from glycerone phosphate: step 1/1.</text>
</comment>
<keyword evidence="4 7" id="KW-0963">Cytoplasm</keyword>
<comment type="caution">
    <text evidence="7">Lacks conserved residue(s) required for the propagation of feature annotation.</text>
</comment>
<dbReference type="InterPro" id="IPR035990">
    <property type="entry name" value="TIM_sf"/>
</dbReference>
<dbReference type="NCBIfam" id="TIGR00419">
    <property type="entry name" value="tim"/>
    <property type="match status" value="1"/>
</dbReference>
<dbReference type="GO" id="GO:0006096">
    <property type="term" value="P:glycolytic process"/>
    <property type="evidence" value="ECO:0007669"/>
    <property type="project" value="UniProtKB-UniRule"/>
</dbReference>
<comment type="pathway">
    <text evidence="7 8">Carbohydrate biosynthesis; gluconeogenesis.</text>
</comment>
<dbReference type="SUPFAM" id="SSF51351">
    <property type="entry name" value="Triosephosphate isomerase (TIM)"/>
    <property type="match status" value="1"/>
</dbReference>
<dbReference type="PANTHER" id="PTHR21139">
    <property type="entry name" value="TRIOSEPHOSPHATE ISOMERASE"/>
    <property type="match status" value="1"/>
</dbReference>
<keyword evidence="10" id="KW-1185">Reference proteome</keyword>
<dbReference type="PROSITE" id="PS00171">
    <property type="entry name" value="TIM_1"/>
    <property type="match status" value="1"/>
</dbReference>
<dbReference type="PROSITE" id="PS51440">
    <property type="entry name" value="TIM_2"/>
    <property type="match status" value="1"/>
</dbReference>
<comment type="function">
    <text evidence="7">Involved in the gluconeogenesis. Catalyzes stereospecifically the conversion of dihydroxyacetone phosphate (DHAP) to D-glyceraldehyde-3-phosphate (G3P).</text>
</comment>
<evidence type="ECO:0000256" key="6">
    <source>
        <dbReference type="ARBA" id="ARBA00023235"/>
    </source>
</evidence>
<evidence type="ECO:0000256" key="5">
    <source>
        <dbReference type="ARBA" id="ARBA00023152"/>
    </source>
</evidence>
<comment type="subcellular location">
    <subcellularLocation>
        <location evidence="7 8">Cytoplasm</location>
    </subcellularLocation>
</comment>
<keyword evidence="6 7" id="KW-0413">Isomerase</keyword>
<dbReference type="OrthoDB" id="882088at2"/>
<evidence type="ECO:0000256" key="4">
    <source>
        <dbReference type="ARBA" id="ARBA00022490"/>
    </source>
</evidence>
<dbReference type="GO" id="GO:0005829">
    <property type="term" value="C:cytosol"/>
    <property type="evidence" value="ECO:0007669"/>
    <property type="project" value="TreeGrafter"/>
</dbReference>
<protein>
    <recommendedName>
        <fullName evidence="7 8">Triosephosphate isomerase</fullName>
        <shortName evidence="7">TIM</shortName>
        <shortName evidence="7">TPI</shortName>
        <ecNumber evidence="7 8">5.3.1.1</ecNumber>
    </recommendedName>
    <alternativeName>
        <fullName evidence="7">Triose-phosphate isomerase</fullName>
    </alternativeName>
</protein>
<evidence type="ECO:0000256" key="1">
    <source>
        <dbReference type="ARBA" id="ARBA00004939"/>
    </source>
</evidence>
<comment type="pathway">
    <text evidence="1">Carbohydrate metabolism; erythritol degradation.</text>
</comment>
<gene>
    <name evidence="7" type="primary">tpiA</name>
    <name evidence="9" type="ORF">Ga0061068_105125</name>
</gene>
<dbReference type="GO" id="GO:0006094">
    <property type="term" value="P:gluconeogenesis"/>
    <property type="evidence" value="ECO:0007669"/>
    <property type="project" value="UniProtKB-UniRule"/>
</dbReference>
<dbReference type="HAMAP" id="MF_00147_B">
    <property type="entry name" value="TIM_B"/>
    <property type="match status" value="1"/>
</dbReference>
<keyword evidence="3 7" id="KW-0312">Gluconeogenesis</keyword>
<reference evidence="10" key="1">
    <citation type="submission" date="2015-08" db="EMBL/GenBank/DDBJ databases">
        <authorList>
            <person name="Babu N.S."/>
            <person name="Beckwith C.J."/>
            <person name="Beseler K.G."/>
            <person name="Brison A."/>
            <person name="Carone J.V."/>
            <person name="Caskin T.P."/>
            <person name="Diamond M."/>
            <person name="Durham M.E."/>
            <person name="Foxe J.M."/>
            <person name="Go M."/>
            <person name="Henderson B.A."/>
            <person name="Jones I.B."/>
            <person name="McGettigan J.A."/>
            <person name="Micheletti S.J."/>
            <person name="Nasrallah M.E."/>
            <person name="Ortiz D."/>
            <person name="Piller C.R."/>
            <person name="Privatt S.R."/>
            <person name="Schneider S.L."/>
            <person name="Sharp S."/>
            <person name="Smith T.C."/>
            <person name="Stanton J.D."/>
            <person name="Ullery H.E."/>
            <person name="Wilson R.J."/>
            <person name="Serrano M.G."/>
            <person name="Buck G."/>
            <person name="Lee V."/>
            <person name="Wang Y."/>
            <person name="Carvalho R."/>
            <person name="Voegtly L."/>
            <person name="Shi R."/>
            <person name="Duckworth R."/>
            <person name="Johnson A."/>
            <person name="Loviza R."/>
            <person name="Walstead R."/>
            <person name="Shah Z."/>
            <person name="Kiflezghi M."/>
            <person name="Wade K."/>
            <person name="Ball S.L."/>
            <person name="Bradley K.W."/>
            <person name="Asai D.J."/>
            <person name="Bowman C.A."/>
            <person name="Russell D.A."/>
            <person name="Pope W.H."/>
            <person name="Jacobs-Sera D."/>
            <person name="Hendrix R.W."/>
            <person name="Hatfull G.F."/>
        </authorList>
    </citation>
    <scope>NUCLEOTIDE SEQUENCE [LARGE SCALE GENOMIC DNA]</scope>
    <source>
        <strain evidence="10">JCM 19170</strain>
    </source>
</reference>
<proteinExistence type="inferred from homology"/>
<dbReference type="InterPro" id="IPR013785">
    <property type="entry name" value="Aldolase_TIM"/>
</dbReference>
<dbReference type="EC" id="5.3.1.1" evidence="7 8"/>
<dbReference type="Proteomes" id="UP000182108">
    <property type="component" value="Unassembled WGS sequence"/>
</dbReference>
<comment type="subunit">
    <text evidence="7 8">Homodimer.</text>
</comment>
<evidence type="ECO:0000256" key="3">
    <source>
        <dbReference type="ARBA" id="ARBA00022432"/>
    </source>
</evidence>
<organism evidence="9 10">
    <name type="scientific">Tepidiphilus thermophilus</name>
    <dbReference type="NCBI Taxonomy" id="876478"/>
    <lineage>
        <taxon>Bacteria</taxon>
        <taxon>Pseudomonadati</taxon>
        <taxon>Pseudomonadota</taxon>
        <taxon>Hydrogenophilia</taxon>
        <taxon>Hydrogenophilales</taxon>
        <taxon>Hydrogenophilaceae</taxon>
        <taxon>Tepidiphilus</taxon>
    </lineage>
</organism>
<dbReference type="Pfam" id="PF00121">
    <property type="entry name" value="TIM"/>
    <property type="match status" value="1"/>
</dbReference>
<evidence type="ECO:0000313" key="9">
    <source>
        <dbReference type="EMBL" id="CUB07222.1"/>
    </source>
</evidence>
<name>A0A0K6IV79_9PROT</name>
<evidence type="ECO:0000313" key="10">
    <source>
        <dbReference type="Proteomes" id="UP000182108"/>
    </source>
</evidence>
<dbReference type="CDD" id="cd00311">
    <property type="entry name" value="TIM"/>
    <property type="match status" value="1"/>
</dbReference>
<comment type="catalytic activity">
    <reaction evidence="7 8">
        <text>D-glyceraldehyde 3-phosphate = dihydroxyacetone phosphate</text>
        <dbReference type="Rhea" id="RHEA:18585"/>
        <dbReference type="ChEBI" id="CHEBI:57642"/>
        <dbReference type="ChEBI" id="CHEBI:59776"/>
        <dbReference type="EC" id="5.3.1.1"/>
    </reaction>
</comment>
<dbReference type="GO" id="GO:0019563">
    <property type="term" value="P:glycerol catabolic process"/>
    <property type="evidence" value="ECO:0007669"/>
    <property type="project" value="TreeGrafter"/>
</dbReference>
<dbReference type="InterPro" id="IPR000652">
    <property type="entry name" value="Triosephosphate_isomerase"/>
</dbReference>
<feature type="binding site" evidence="7">
    <location>
        <begin position="8"/>
        <end position="10"/>
    </location>
    <ligand>
        <name>substrate</name>
    </ligand>
</feature>
<feature type="active site" description="Electrophile" evidence="7">
    <location>
        <position position="93"/>
    </location>
</feature>
<feature type="active site" description="Proton acceptor" evidence="7">
    <location>
        <position position="165"/>
    </location>
</feature>
<evidence type="ECO:0000256" key="7">
    <source>
        <dbReference type="HAMAP-Rule" id="MF_00147"/>
    </source>
</evidence>
<dbReference type="PANTHER" id="PTHR21139:SF42">
    <property type="entry name" value="TRIOSEPHOSPHATE ISOMERASE"/>
    <property type="match status" value="1"/>
</dbReference>
<dbReference type="UniPathway" id="UPA00138"/>
<evidence type="ECO:0000256" key="2">
    <source>
        <dbReference type="ARBA" id="ARBA00007422"/>
    </source>
</evidence>